<dbReference type="AlphaFoldDB" id="A0A3B0VAA8"/>
<protein>
    <recommendedName>
        <fullName evidence="2">Right handed beta helix domain-containing protein</fullName>
    </recommendedName>
</protein>
<sequence length="582" mass="59852">MQNRQRLFAFLGMGLGTAVLLFILLFTLARPAQAITCNVSGVDSIQSAIDDVNCDTIIVAAGTFMENLNIDRSLTIMGAGSNSTIIDAGENGRGVTIDGGITVTLENLRLTNGNATGESTRGREGGGILVTGGATLYGNYLQVDNNIASDSTSGFGGGISINIGNAYISNTVVSNNFANRRTGIFTGNGKGGGIFVNGPTGSSYLSLYNSQIMTNTAAYRSAGSIAAGGGLAVNENAVANLSNNLWQGNVARGSNSGNCPGCIGTDPSADGGAIAVLVTTQVAELMVNGDRFLNNIANASPDDFDTNERSGGGAISLMATNTAGRITGTITSAYMAGNIAKAGSSNIGEGRGGAIHARGATLIVRQSTLLDNISDARGVEGFGGGIYIREPDTDDYLEVVGSVIAGNTAANSTTAGAQIHINYTAGSSNRATILHNTLADDTQSQNLALYYSGTSAGDELFIGNTIFANHINGIRNVNATGMARARHLLFYNVTNEQAAGSTAFPGLPSDTTTWITGNPLFVDAANGDYHIQPGSAAQDAGNGEVGYTYSPDVDGDLRPQGAEYDIGADELIYMLYLPTIIK</sequence>
<evidence type="ECO:0008006" key="2">
    <source>
        <dbReference type="Google" id="ProtNLM"/>
    </source>
</evidence>
<dbReference type="InterPro" id="IPR011050">
    <property type="entry name" value="Pectin_lyase_fold/virulence"/>
</dbReference>
<gene>
    <name evidence="1" type="ORF">MNBD_CHLOROFLEXI01-2521</name>
</gene>
<dbReference type="Gene3D" id="2.160.20.10">
    <property type="entry name" value="Single-stranded right-handed beta-helix, Pectin lyase-like"/>
    <property type="match status" value="1"/>
</dbReference>
<name>A0A3B0VAA8_9ZZZZ</name>
<accession>A0A3B0VAA8</accession>
<reference evidence="1" key="1">
    <citation type="submission" date="2018-06" db="EMBL/GenBank/DDBJ databases">
        <authorList>
            <person name="Zhirakovskaya E."/>
        </authorList>
    </citation>
    <scope>NUCLEOTIDE SEQUENCE</scope>
</reference>
<proteinExistence type="predicted"/>
<dbReference type="EMBL" id="UOEU01000805">
    <property type="protein sequence ID" value="VAW40618.1"/>
    <property type="molecule type" value="Genomic_DNA"/>
</dbReference>
<organism evidence="1">
    <name type="scientific">hydrothermal vent metagenome</name>
    <dbReference type="NCBI Taxonomy" id="652676"/>
    <lineage>
        <taxon>unclassified sequences</taxon>
        <taxon>metagenomes</taxon>
        <taxon>ecological metagenomes</taxon>
    </lineage>
</organism>
<dbReference type="InterPro" id="IPR012334">
    <property type="entry name" value="Pectin_lyas_fold"/>
</dbReference>
<evidence type="ECO:0000313" key="1">
    <source>
        <dbReference type="EMBL" id="VAW40618.1"/>
    </source>
</evidence>
<dbReference type="SUPFAM" id="SSF51126">
    <property type="entry name" value="Pectin lyase-like"/>
    <property type="match status" value="2"/>
</dbReference>